<dbReference type="GeneID" id="82525393"/>
<dbReference type="InterPro" id="IPR035926">
    <property type="entry name" value="NusB-like_sf"/>
</dbReference>
<dbReference type="InterPro" id="IPR006027">
    <property type="entry name" value="NusB_RsmB_TIM44"/>
</dbReference>
<name>A0A2V1IQ27_9BACT</name>
<evidence type="ECO:0000313" key="4">
    <source>
        <dbReference type="Proteomes" id="UP000244905"/>
    </source>
</evidence>
<dbReference type="GO" id="GO:0006355">
    <property type="term" value="P:regulation of DNA-templated transcription"/>
    <property type="evidence" value="ECO:0007669"/>
    <property type="project" value="InterPro"/>
</dbReference>
<evidence type="ECO:0000259" key="2">
    <source>
        <dbReference type="Pfam" id="PF01029"/>
    </source>
</evidence>
<dbReference type="AlphaFoldDB" id="A0A2V1IQ27"/>
<sequence>MINRVLIRIKVVQLLYSYLLSQSEFKIEPQVENLSRDKKYGHELYLDLLLMILELSGFDVSGGRRQSPLRGIALNKHIERNALGRSLNSIDEIRTLILRDRSGVALFDSVIPSIYDAIPSLPAYKSYIRLKKAELKDDVALWVSIINNLIADNPEFITAARKNPDFTVAGFNRGISSLLHTLNEYNDNRSLFNHARHALDYSLDKAYELYHNLLLLSVEITRMQDQRLDAAKHKYLPTDEDLHPNMRFVDNKFIKALCENEDFNAYMDEHKLSWDADSIMVRGLLDKIMESDLYKEYMARREESTYEEDCDFWRQVYKNIILPGDDLAEVLESKSVYWNDDLHVVGTFVLKTIRKFGQSKTEGADIRLLPQFKDDEDSRFGARLFEIAVKNCQEYRELIDSFVNEHRWDSERLAFMDIVVMVTAITELLNFPAIPIAVTLNEYIEIANAYSTPRSGAFINGILYSVINHLKSEGKLIKA</sequence>
<evidence type="ECO:0000256" key="1">
    <source>
        <dbReference type="ARBA" id="ARBA00022884"/>
    </source>
</evidence>
<gene>
    <name evidence="3" type="ORF">C5O23_03380</name>
</gene>
<comment type="caution">
    <text evidence="3">The sequence shown here is derived from an EMBL/GenBank/DDBJ whole genome shotgun (WGS) entry which is preliminary data.</text>
</comment>
<dbReference type="GO" id="GO:0003723">
    <property type="term" value="F:RNA binding"/>
    <property type="evidence" value="ECO:0007669"/>
    <property type="project" value="UniProtKB-KW"/>
</dbReference>
<dbReference type="Pfam" id="PF01029">
    <property type="entry name" value="NusB"/>
    <property type="match status" value="1"/>
</dbReference>
<organism evidence="3 4">
    <name type="scientific">Duncaniella muris</name>
    <dbReference type="NCBI Taxonomy" id="2094150"/>
    <lineage>
        <taxon>Bacteria</taxon>
        <taxon>Pseudomonadati</taxon>
        <taxon>Bacteroidota</taxon>
        <taxon>Bacteroidia</taxon>
        <taxon>Bacteroidales</taxon>
        <taxon>Muribaculaceae</taxon>
        <taxon>Duncaniella</taxon>
    </lineage>
</organism>
<dbReference type="Proteomes" id="UP000244905">
    <property type="component" value="Unassembled WGS sequence"/>
</dbReference>
<protein>
    <submittedName>
        <fullName evidence="3">Transcription antitermination protein NusB</fullName>
    </submittedName>
</protein>
<keyword evidence="1" id="KW-0694">RNA-binding</keyword>
<proteinExistence type="predicted"/>
<dbReference type="Gene3D" id="1.10.940.10">
    <property type="entry name" value="NusB-like"/>
    <property type="match status" value="1"/>
</dbReference>
<dbReference type="SUPFAM" id="SSF48013">
    <property type="entry name" value="NusB-like"/>
    <property type="match status" value="1"/>
</dbReference>
<accession>A0A2V1IQ27</accession>
<dbReference type="RefSeq" id="WP_107031552.1">
    <property type="nucleotide sequence ID" value="NZ_PUEC01000005.1"/>
</dbReference>
<dbReference type="EMBL" id="PUEC01000005">
    <property type="protein sequence ID" value="PWB03442.1"/>
    <property type="molecule type" value="Genomic_DNA"/>
</dbReference>
<keyword evidence="4" id="KW-1185">Reference proteome</keyword>
<feature type="domain" description="NusB/RsmB/TIM44" evidence="2">
    <location>
        <begin position="383"/>
        <end position="467"/>
    </location>
</feature>
<reference evidence="4" key="1">
    <citation type="submission" date="2018-02" db="EMBL/GenBank/DDBJ databases">
        <authorList>
            <person name="Clavel T."/>
            <person name="Strowig T."/>
        </authorList>
    </citation>
    <scope>NUCLEOTIDE SEQUENCE [LARGE SCALE GENOMIC DNA]</scope>
    <source>
        <strain evidence="4">DSM 103720</strain>
    </source>
</reference>
<evidence type="ECO:0000313" key="3">
    <source>
        <dbReference type="EMBL" id="PWB03442.1"/>
    </source>
</evidence>